<dbReference type="PANTHER" id="PTHR11122">
    <property type="entry name" value="APOSPORY-ASSOCIATED PROTEIN C-RELATED"/>
    <property type="match status" value="1"/>
</dbReference>
<dbReference type="InterPro" id="IPR011013">
    <property type="entry name" value="Gal_mutarotase_sf_dom"/>
</dbReference>
<proteinExistence type="predicted"/>
<dbReference type="EMBL" id="JBEPTQ010000002">
    <property type="protein sequence ID" value="MET4724214.1"/>
    <property type="molecule type" value="Genomic_DNA"/>
</dbReference>
<dbReference type="Proteomes" id="UP001549291">
    <property type="component" value="Unassembled WGS sequence"/>
</dbReference>
<gene>
    <name evidence="1" type="ORF">ABIF63_008320</name>
</gene>
<dbReference type="Gene3D" id="2.70.98.10">
    <property type="match status" value="1"/>
</dbReference>
<dbReference type="SUPFAM" id="SSF74650">
    <property type="entry name" value="Galactose mutarotase-like"/>
    <property type="match status" value="1"/>
</dbReference>
<sequence>MKFGFARLILGRAKSFLMRYDQVAAFGLVAAMEIVMTDDTHTIRSGGLTATIKAHGAELCSLKDGGGVEFVWQAGPAWPRHAPLLFPIVGRLANDEMRHRGKTYRMTQHGFARDSRFAWVERGENRCTLALEDSEATRALYPFAFRLTATYAIDAAGLDLSLTVANTGKETLPVSLGGHPAFNWPLQPGMSKESYALTFTNEEPSPVRRVEGGLLLAATDPSPVRGTVLPLSESLFTNDAVILDPVNSHAVRYAAGQGAGPWLKMSWRGFRELGVWSKPTGAPFLCIEPWRGYASPVGFDGEFSDKPGLMHIAPGANEELSYRIEVGSS</sequence>
<protein>
    <submittedName>
        <fullName evidence="1">Galactose mutarotase-like enzyme</fullName>
    </submittedName>
</protein>
<dbReference type="CDD" id="cd09024">
    <property type="entry name" value="Aldose_epim_lacX"/>
    <property type="match status" value="1"/>
</dbReference>
<evidence type="ECO:0000313" key="2">
    <source>
        <dbReference type="Proteomes" id="UP001549291"/>
    </source>
</evidence>
<reference evidence="1 2" key="1">
    <citation type="submission" date="2024-06" db="EMBL/GenBank/DDBJ databases">
        <title>Genomic Encyclopedia of Type Strains, Phase V (KMG-V): Genome sequencing to study the core and pangenomes of soil and plant-associated prokaryotes.</title>
        <authorList>
            <person name="Whitman W."/>
        </authorList>
    </citation>
    <scope>NUCLEOTIDE SEQUENCE [LARGE SCALE GENOMIC DNA]</scope>
    <source>
        <strain evidence="1 2">USDA 160</strain>
    </source>
</reference>
<evidence type="ECO:0000313" key="1">
    <source>
        <dbReference type="EMBL" id="MET4724214.1"/>
    </source>
</evidence>
<accession>A0ABV2S4V9</accession>
<dbReference type="InterPro" id="IPR014718">
    <property type="entry name" value="GH-type_carb-bd"/>
</dbReference>
<dbReference type="InterPro" id="IPR037481">
    <property type="entry name" value="LacX"/>
</dbReference>
<dbReference type="PANTHER" id="PTHR11122:SF13">
    <property type="entry name" value="GLUCOSE-6-PHOSPHATE 1-EPIMERASE"/>
    <property type="match status" value="1"/>
</dbReference>
<organism evidence="1 2">
    <name type="scientific">Bradyrhizobium japonicum</name>
    <dbReference type="NCBI Taxonomy" id="375"/>
    <lineage>
        <taxon>Bacteria</taxon>
        <taxon>Pseudomonadati</taxon>
        <taxon>Pseudomonadota</taxon>
        <taxon>Alphaproteobacteria</taxon>
        <taxon>Hyphomicrobiales</taxon>
        <taxon>Nitrobacteraceae</taxon>
        <taxon>Bradyrhizobium</taxon>
    </lineage>
</organism>
<dbReference type="Pfam" id="PF01263">
    <property type="entry name" value="Aldose_epim"/>
    <property type="match status" value="1"/>
</dbReference>
<keyword evidence="2" id="KW-1185">Reference proteome</keyword>
<comment type="caution">
    <text evidence="1">The sequence shown here is derived from an EMBL/GenBank/DDBJ whole genome shotgun (WGS) entry which is preliminary data.</text>
</comment>
<dbReference type="InterPro" id="IPR008183">
    <property type="entry name" value="Aldose_1/G6P_1-epimerase"/>
</dbReference>
<name>A0ABV2S4V9_BRAJP</name>